<organism evidence="2 3">
    <name type="scientific">Ilex paraguariensis</name>
    <name type="common">yerba mate</name>
    <dbReference type="NCBI Taxonomy" id="185542"/>
    <lineage>
        <taxon>Eukaryota</taxon>
        <taxon>Viridiplantae</taxon>
        <taxon>Streptophyta</taxon>
        <taxon>Embryophyta</taxon>
        <taxon>Tracheophyta</taxon>
        <taxon>Spermatophyta</taxon>
        <taxon>Magnoliopsida</taxon>
        <taxon>eudicotyledons</taxon>
        <taxon>Gunneridae</taxon>
        <taxon>Pentapetalae</taxon>
        <taxon>asterids</taxon>
        <taxon>campanulids</taxon>
        <taxon>Aquifoliales</taxon>
        <taxon>Aquifoliaceae</taxon>
        <taxon>Ilex</taxon>
    </lineage>
</organism>
<evidence type="ECO:0000313" key="3">
    <source>
        <dbReference type="Proteomes" id="UP001642360"/>
    </source>
</evidence>
<dbReference type="AlphaFoldDB" id="A0ABC8TA84"/>
<feature type="compositionally biased region" description="Acidic residues" evidence="1">
    <location>
        <begin position="1"/>
        <end position="11"/>
    </location>
</feature>
<keyword evidence="3" id="KW-1185">Reference proteome</keyword>
<evidence type="ECO:0000256" key="1">
    <source>
        <dbReference type="SAM" id="MobiDB-lite"/>
    </source>
</evidence>
<accession>A0ABC8TA84</accession>
<comment type="caution">
    <text evidence="2">The sequence shown here is derived from an EMBL/GenBank/DDBJ whole genome shotgun (WGS) entry which is preliminary data.</text>
</comment>
<dbReference type="EMBL" id="CAUOFW020004591">
    <property type="protein sequence ID" value="CAK9166339.1"/>
    <property type="molecule type" value="Genomic_DNA"/>
</dbReference>
<sequence>MDASSQEDDENGMALNGSKILTKRTSPTKEVDDLNVEVSTNEDETESMEDIQDVYNQLDEECLKEKKRILLLSMRLKMNEDYKKTLHVDLLMSKAQVCGIEKEEKSLKDKLSFLELLWGCRDKEMS</sequence>
<evidence type="ECO:0000313" key="2">
    <source>
        <dbReference type="EMBL" id="CAK9166339.1"/>
    </source>
</evidence>
<reference evidence="2 3" key="1">
    <citation type="submission" date="2024-02" db="EMBL/GenBank/DDBJ databases">
        <authorList>
            <person name="Vignale AGUSTIN F."/>
            <person name="Sosa J E."/>
            <person name="Modenutti C."/>
        </authorList>
    </citation>
    <scope>NUCLEOTIDE SEQUENCE [LARGE SCALE GENOMIC DNA]</scope>
</reference>
<dbReference type="Proteomes" id="UP001642360">
    <property type="component" value="Unassembled WGS sequence"/>
</dbReference>
<proteinExistence type="predicted"/>
<feature type="region of interest" description="Disordered" evidence="1">
    <location>
        <begin position="1"/>
        <end position="48"/>
    </location>
</feature>
<protein>
    <submittedName>
        <fullName evidence="2">Uncharacterized protein</fullName>
    </submittedName>
</protein>
<name>A0ABC8TA84_9AQUA</name>
<gene>
    <name evidence="2" type="ORF">ILEXP_LOCUS35557</name>
</gene>